<sequence>MTFLEKAAQHIYEQHGPRQDDVWVILPTRRAVSVLKQHLAEQTDLPFLAPHTLAVDDFITQAAGIQLIDPVSLLFELYTVFQEIDDKLEFEQFIGWASVLLADFDRMDQYLVKPSALFSYLTAAKAMERWNLELPAGAQPLTETPGTQRYFKLFENLQTAYYALRRRLTAQGLAYRGMAYRKLAEGVDTLVRDNPLYEKIYFVGFNALSQSEERIIKVLTEAKKAEVLWDADDYYLRDKGQEAGYFLRRYKDAGWAGAWTWTGNDLTETPKHIRLIGVPNASMQAKVAGQVYADWGQSAGCEEQAAPRTAIVLADETLLVPVLYSLDTSVKDLNVTMGLSLRNSLLFTLIDAWFELQRTVAEFRTRDGRDIKVLRFHHRHIVKLLNHPFIRQYERIHQLLSPDRENELPKPLLSWVNEEIIKRQWVYLNEKEMLELGQGDPLFRVLFTRWPTDRPQVAIRAMYELIDLLRDVYRDSQDAIEIEYLYLFYTLLQQLETTLERQAAQEGGTPVTVRSFRQFLNELIRQTTIPFTSEGNSNLQVMGMLETRALDFERVIVLSVNEGVFPQPRRLNSLIPFDISTELKLPTYREQESVMAYHFYRLLQRAKEVVLLYTTSTDAYGNSKGEPSRFVRQLEYELIPAAQGRITLTKPVVRFGKSESSLKVADLKVPKTDSIRAQLKTMLSSEEKGLFPTALNQYISCSMRFYFSRLVEISEEEDVEERMGTAEFGTWLHETLETLDQEYRMKDLPIDESVILKVLDDQFSKVMKGRLADSGMNLLLYQTARRLMLDFQRKQSELTGLKVLATEAMYQTYLDVPIDGDVIRVKIAGKIDRIEEYQNQIRIADYKTGKVELPARTTGVELKERLLVETDSNWEKMRQLWLYKYLLLKNGDKQKTLAGKPVEAGFYSFRKIKSDLITNPVQFADEETPAQYIAESEEMLRKLITEMLDGAKAFEKTKNLKTCEYCDYKTICGR</sequence>
<dbReference type="InterPro" id="IPR011335">
    <property type="entry name" value="Restrct_endonuc-II-like"/>
</dbReference>
<dbReference type="InterPro" id="IPR027417">
    <property type="entry name" value="P-loop_NTPase"/>
</dbReference>
<comment type="caution">
    <text evidence="2">The sequence shown here is derived from an EMBL/GenBank/DDBJ whole genome shotgun (WGS) entry which is preliminary data.</text>
</comment>
<accession>A0ABP8MPY5</accession>
<dbReference type="Proteomes" id="UP001501175">
    <property type="component" value="Unassembled WGS sequence"/>
</dbReference>
<dbReference type="Pfam" id="PF12705">
    <property type="entry name" value="PDDEXK_1"/>
    <property type="match status" value="1"/>
</dbReference>
<dbReference type="EMBL" id="BAABHD010000024">
    <property type="protein sequence ID" value="GAA4454138.1"/>
    <property type="molecule type" value="Genomic_DNA"/>
</dbReference>
<evidence type="ECO:0000259" key="1">
    <source>
        <dbReference type="Pfam" id="PF12705"/>
    </source>
</evidence>
<reference evidence="3" key="1">
    <citation type="journal article" date="2019" name="Int. J. Syst. Evol. Microbiol.">
        <title>The Global Catalogue of Microorganisms (GCM) 10K type strain sequencing project: providing services to taxonomists for standard genome sequencing and annotation.</title>
        <authorList>
            <consortium name="The Broad Institute Genomics Platform"/>
            <consortium name="The Broad Institute Genome Sequencing Center for Infectious Disease"/>
            <person name="Wu L."/>
            <person name="Ma J."/>
        </authorList>
    </citation>
    <scope>NUCLEOTIDE SEQUENCE [LARGE SCALE GENOMIC DNA]</scope>
    <source>
        <strain evidence="3">JCM 17927</strain>
    </source>
</reference>
<dbReference type="SUPFAM" id="SSF52540">
    <property type="entry name" value="P-loop containing nucleoside triphosphate hydrolases"/>
    <property type="match status" value="1"/>
</dbReference>
<evidence type="ECO:0000313" key="3">
    <source>
        <dbReference type="Proteomes" id="UP001501175"/>
    </source>
</evidence>
<dbReference type="InterPro" id="IPR011604">
    <property type="entry name" value="PDDEXK-like_dom_sf"/>
</dbReference>
<gene>
    <name evidence="2" type="ORF">GCM10023189_20220</name>
</gene>
<protein>
    <submittedName>
        <fullName evidence="2">PD-(D/E)XK nuclease family protein</fullName>
    </submittedName>
</protein>
<keyword evidence="3" id="KW-1185">Reference proteome</keyword>
<name>A0ABP8MPY5_9BACT</name>
<proteinExistence type="predicted"/>
<dbReference type="RefSeq" id="WP_345243099.1">
    <property type="nucleotide sequence ID" value="NZ_BAABHD010000024.1"/>
</dbReference>
<dbReference type="Gene3D" id="3.40.50.300">
    <property type="entry name" value="P-loop containing nucleotide triphosphate hydrolases"/>
    <property type="match status" value="1"/>
</dbReference>
<evidence type="ECO:0000313" key="2">
    <source>
        <dbReference type="EMBL" id="GAA4454138.1"/>
    </source>
</evidence>
<feature type="domain" description="PD-(D/E)XK endonuclease-like" evidence="1">
    <location>
        <begin position="692"/>
        <end position="972"/>
    </location>
</feature>
<dbReference type="SUPFAM" id="SSF52980">
    <property type="entry name" value="Restriction endonuclease-like"/>
    <property type="match status" value="1"/>
</dbReference>
<dbReference type="Gene3D" id="3.90.320.10">
    <property type="match status" value="1"/>
</dbReference>
<dbReference type="InterPro" id="IPR038726">
    <property type="entry name" value="PDDEXK_AddAB-type"/>
</dbReference>
<organism evidence="2 3">
    <name type="scientific">Nibrella saemangeumensis</name>
    <dbReference type="NCBI Taxonomy" id="1084526"/>
    <lineage>
        <taxon>Bacteria</taxon>
        <taxon>Pseudomonadati</taxon>
        <taxon>Bacteroidota</taxon>
        <taxon>Cytophagia</taxon>
        <taxon>Cytophagales</taxon>
        <taxon>Spirosomataceae</taxon>
        <taxon>Nibrella</taxon>
    </lineage>
</organism>